<dbReference type="EMBL" id="BKCP01004738">
    <property type="protein sequence ID" value="GER33315.1"/>
    <property type="molecule type" value="Genomic_DNA"/>
</dbReference>
<organism evidence="2 3">
    <name type="scientific">Striga asiatica</name>
    <name type="common">Asiatic witchweed</name>
    <name type="synonym">Buchnera asiatica</name>
    <dbReference type="NCBI Taxonomy" id="4170"/>
    <lineage>
        <taxon>Eukaryota</taxon>
        <taxon>Viridiplantae</taxon>
        <taxon>Streptophyta</taxon>
        <taxon>Embryophyta</taxon>
        <taxon>Tracheophyta</taxon>
        <taxon>Spermatophyta</taxon>
        <taxon>Magnoliopsida</taxon>
        <taxon>eudicotyledons</taxon>
        <taxon>Gunneridae</taxon>
        <taxon>Pentapetalae</taxon>
        <taxon>asterids</taxon>
        <taxon>lamiids</taxon>
        <taxon>Lamiales</taxon>
        <taxon>Orobanchaceae</taxon>
        <taxon>Buchnereae</taxon>
        <taxon>Striga</taxon>
    </lineage>
</organism>
<dbReference type="PANTHER" id="PTHR37731:SF1">
    <property type="entry name" value="PEPTIDE TRANSPORTER FAMILY PROTEIN"/>
    <property type="match status" value="1"/>
</dbReference>
<gene>
    <name evidence="2" type="ORF">STAS_09453</name>
</gene>
<evidence type="ECO:0000313" key="2">
    <source>
        <dbReference type="EMBL" id="GER33315.1"/>
    </source>
</evidence>
<keyword evidence="2" id="KW-0396">Initiation factor</keyword>
<keyword evidence="3" id="KW-1185">Reference proteome</keyword>
<dbReference type="AlphaFoldDB" id="A0A5A7PKB8"/>
<dbReference type="Proteomes" id="UP000325081">
    <property type="component" value="Unassembled WGS sequence"/>
</dbReference>
<evidence type="ECO:0000313" key="3">
    <source>
        <dbReference type="Proteomes" id="UP000325081"/>
    </source>
</evidence>
<protein>
    <submittedName>
        <fullName evidence="2">Eukaryotic translation initiation factor 3G1</fullName>
    </submittedName>
</protein>
<accession>A0A5A7PKB8</accession>
<proteinExistence type="predicted"/>
<evidence type="ECO:0000256" key="1">
    <source>
        <dbReference type="SAM" id="MobiDB-lite"/>
    </source>
</evidence>
<keyword evidence="2" id="KW-0648">Protein biosynthesis</keyword>
<feature type="region of interest" description="Disordered" evidence="1">
    <location>
        <begin position="106"/>
        <end position="169"/>
    </location>
</feature>
<dbReference type="GO" id="GO:0003743">
    <property type="term" value="F:translation initiation factor activity"/>
    <property type="evidence" value="ECO:0007669"/>
    <property type="project" value="UniProtKB-KW"/>
</dbReference>
<reference evidence="3" key="1">
    <citation type="journal article" date="2019" name="Curr. Biol.">
        <title>Genome Sequence of Striga asiatica Provides Insight into the Evolution of Plant Parasitism.</title>
        <authorList>
            <person name="Yoshida S."/>
            <person name="Kim S."/>
            <person name="Wafula E.K."/>
            <person name="Tanskanen J."/>
            <person name="Kim Y.M."/>
            <person name="Honaas L."/>
            <person name="Yang Z."/>
            <person name="Spallek T."/>
            <person name="Conn C.E."/>
            <person name="Ichihashi Y."/>
            <person name="Cheong K."/>
            <person name="Cui S."/>
            <person name="Der J.P."/>
            <person name="Gundlach H."/>
            <person name="Jiao Y."/>
            <person name="Hori C."/>
            <person name="Ishida J.K."/>
            <person name="Kasahara H."/>
            <person name="Kiba T."/>
            <person name="Kim M.S."/>
            <person name="Koo N."/>
            <person name="Laohavisit A."/>
            <person name="Lee Y.H."/>
            <person name="Lumba S."/>
            <person name="McCourt P."/>
            <person name="Mortimer J.C."/>
            <person name="Mutuku J.M."/>
            <person name="Nomura T."/>
            <person name="Sasaki-Sekimoto Y."/>
            <person name="Seto Y."/>
            <person name="Wang Y."/>
            <person name="Wakatake T."/>
            <person name="Sakakibara H."/>
            <person name="Demura T."/>
            <person name="Yamaguchi S."/>
            <person name="Yoneyama K."/>
            <person name="Manabe R.I."/>
            <person name="Nelson D.C."/>
            <person name="Schulman A.H."/>
            <person name="Timko M.P."/>
            <person name="dePamphilis C.W."/>
            <person name="Choi D."/>
            <person name="Shirasu K."/>
        </authorList>
    </citation>
    <scope>NUCLEOTIDE SEQUENCE [LARGE SCALE GENOMIC DNA]</scope>
    <source>
        <strain evidence="3">cv. UVA1</strain>
    </source>
</reference>
<sequence>MKSGWRKISFYFNLSYEIKDKTIEYDDNRNVQCAEFIVRAYMQYVTFISPPTLGVEGFQMDGVHVNNERRSSALKKQHSPPSSFPSPPYCTLQIIDHVPGSSRKALHCPESSDTNTYLKRPGDDTTNPLSRTSPSARDICPKIGTNKKSKARAWPSFGESASDRSSMPAPLRKSRSILVHAPRASLPELDPQSELHHESLMFFASGCSRLPINSRFLLASRLARPWSEWWRLRLPQMAARATSATEQILTITIIDSI</sequence>
<dbReference type="PANTHER" id="PTHR37731">
    <property type="entry name" value="PEPTIDE TRANSPORTER FAMILY PROTEIN"/>
    <property type="match status" value="1"/>
</dbReference>
<comment type="caution">
    <text evidence="2">The sequence shown here is derived from an EMBL/GenBank/DDBJ whole genome shotgun (WGS) entry which is preliminary data.</text>
</comment>
<feature type="compositionally biased region" description="Polar residues" evidence="1">
    <location>
        <begin position="124"/>
        <end position="135"/>
    </location>
</feature>
<name>A0A5A7PKB8_STRAF</name>